<accession>A0A4R6RI99</accession>
<dbReference type="GO" id="GO:0003677">
    <property type="term" value="F:DNA binding"/>
    <property type="evidence" value="ECO:0007669"/>
    <property type="project" value="InterPro"/>
</dbReference>
<name>A0A4R6RI99_9HYPH</name>
<dbReference type="SUPFAM" id="SSF46955">
    <property type="entry name" value="Putative DNA-binding domain"/>
    <property type="match status" value="1"/>
</dbReference>
<evidence type="ECO:0000259" key="1">
    <source>
        <dbReference type="Pfam" id="PF13411"/>
    </source>
</evidence>
<sequence>MTAPDRLDRPPAYMSAATLARELDVSEETVYAMVRRGLLPKPIKLSAGCARYSWNDVQRALASMTPEHDATADPFLVGIKNVAAP</sequence>
<dbReference type="AlphaFoldDB" id="A0A4R6RI99"/>
<dbReference type="EMBL" id="SNXY01000007">
    <property type="protein sequence ID" value="TDP85587.1"/>
    <property type="molecule type" value="Genomic_DNA"/>
</dbReference>
<dbReference type="Pfam" id="PF13411">
    <property type="entry name" value="MerR_1"/>
    <property type="match status" value="1"/>
</dbReference>
<dbReference type="InterPro" id="IPR000551">
    <property type="entry name" value="MerR-type_HTH_dom"/>
</dbReference>
<dbReference type="InterPro" id="IPR009061">
    <property type="entry name" value="DNA-bd_dom_put_sf"/>
</dbReference>
<keyword evidence="3" id="KW-1185">Reference proteome</keyword>
<dbReference type="RefSeq" id="WP_207620237.1">
    <property type="nucleotide sequence ID" value="NZ_BSPM01000004.1"/>
</dbReference>
<dbReference type="GO" id="GO:0006355">
    <property type="term" value="P:regulation of DNA-templated transcription"/>
    <property type="evidence" value="ECO:0007669"/>
    <property type="project" value="InterPro"/>
</dbReference>
<evidence type="ECO:0000313" key="3">
    <source>
        <dbReference type="Proteomes" id="UP000294547"/>
    </source>
</evidence>
<reference evidence="2 3" key="1">
    <citation type="submission" date="2019-03" db="EMBL/GenBank/DDBJ databases">
        <title>Genomic Encyclopedia of Type Strains, Phase IV (KMG-IV): sequencing the most valuable type-strain genomes for metagenomic binning, comparative biology and taxonomic classification.</title>
        <authorList>
            <person name="Goeker M."/>
        </authorList>
    </citation>
    <scope>NUCLEOTIDE SEQUENCE [LARGE SCALE GENOMIC DNA]</scope>
    <source>
        <strain evidence="2 3">DSM 102969</strain>
    </source>
</reference>
<proteinExistence type="predicted"/>
<dbReference type="Proteomes" id="UP000294547">
    <property type="component" value="Unassembled WGS sequence"/>
</dbReference>
<evidence type="ECO:0000313" key="2">
    <source>
        <dbReference type="EMBL" id="TDP85587.1"/>
    </source>
</evidence>
<protein>
    <recommendedName>
        <fullName evidence="1">HTH merR-type domain-containing protein</fullName>
    </recommendedName>
</protein>
<gene>
    <name evidence="2" type="ORF">EDD54_2442</name>
</gene>
<organism evidence="2 3">
    <name type="scientific">Oharaeibacter diazotrophicus</name>
    <dbReference type="NCBI Taxonomy" id="1920512"/>
    <lineage>
        <taxon>Bacteria</taxon>
        <taxon>Pseudomonadati</taxon>
        <taxon>Pseudomonadota</taxon>
        <taxon>Alphaproteobacteria</taxon>
        <taxon>Hyphomicrobiales</taxon>
        <taxon>Pleomorphomonadaceae</taxon>
        <taxon>Oharaeibacter</taxon>
    </lineage>
</organism>
<feature type="domain" description="HTH merR-type" evidence="1">
    <location>
        <begin position="14"/>
        <end position="60"/>
    </location>
</feature>
<comment type="caution">
    <text evidence="2">The sequence shown here is derived from an EMBL/GenBank/DDBJ whole genome shotgun (WGS) entry which is preliminary data.</text>
</comment>